<feature type="transmembrane region" description="Helical" evidence="8">
    <location>
        <begin position="114"/>
        <end position="136"/>
    </location>
</feature>
<dbReference type="OrthoDB" id="6133115at2759"/>
<feature type="transmembrane region" description="Helical" evidence="8">
    <location>
        <begin position="407"/>
        <end position="426"/>
    </location>
</feature>
<keyword evidence="3 7" id="KW-0813">Transport</keyword>
<evidence type="ECO:0000313" key="10">
    <source>
        <dbReference type="EMBL" id="KAF2762229.1"/>
    </source>
</evidence>
<evidence type="ECO:0000256" key="1">
    <source>
        <dbReference type="ARBA" id="ARBA00004141"/>
    </source>
</evidence>
<dbReference type="Pfam" id="PF00083">
    <property type="entry name" value="Sugar_tr"/>
    <property type="match status" value="1"/>
</dbReference>
<feature type="transmembrane region" description="Helical" evidence="8">
    <location>
        <begin position="368"/>
        <end position="395"/>
    </location>
</feature>
<dbReference type="Proteomes" id="UP000799437">
    <property type="component" value="Unassembled WGS sequence"/>
</dbReference>
<reference evidence="10" key="1">
    <citation type="journal article" date="2020" name="Stud. Mycol.">
        <title>101 Dothideomycetes genomes: a test case for predicting lifestyles and emergence of pathogens.</title>
        <authorList>
            <person name="Haridas S."/>
            <person name="Albert R."/>
            <person name="Binder M."/>
            <person name="Bloem J."/>
            <person name="Labutti K."/>
            <person name="Salamov A."/>
            <person name="Andreopoulos B."/>
            <person name="Baker S."/>
            <person name="Barry K."/>
            <person name="Bills G."/>
            <person name="Bluhm B."/>
            <person name="Cannon C."/>
            <person name="Castanera R."/>
            <person name="Culley D."/>
            <person name="Daum C."/>
            <person name="Ezra D."/>
            <person name="Gonzalez J."/>
            <person name="Henrissat B."/>
            <person name="Kuo A."/>
            <person name="Liang C."/>
            <person name="Lipzen A."/>
            <person name="Lutzoni F."/>
            <person name="Magnuson J."/>
            <person name="Mondo S."/>
            <person name="Nolan M."/>
            <person name="Ohm R."/>
            <person name="Pangilinan J."/>
            <person name="Park H.-J."/>
            <person name="Ramirez L."/>
            <person name="Alfaro M."/>
            <person name="Sun H."/>
            <person name="Tritt A."/>
            <person name="Yoshinaga Y."/>
            <person name="Zwiers L.-H."/>
            <person name="Turgeon B."/>
            <person name="Goodwin S."/>
            <person name="Spatafora J."/>
            <person name="Crous P."/>
            <person name="Grigoriev I."/>
        </authorList>
    </citation>
    <scope>NUCLEOTIDE SEQUENCE</scope>
    <source>
        <strain evidence="10">CBS 121739</strain>
    </source>
</reference>
<evidence type="ECO:0000256" key="2">
    <source>
        <dbReference type="ARBA" id="ARBA00010992"/>
    </source>
</evidence>
<feature type="transmembrane region" description="Helical" evidence="8">
    <location>
        <begin position="181"/>
        <end position="200"/>
    </location>
</feature>
<dbReference type="Gene3D" id="1.20.1250.20">
    <property type="entry name" value="MFS general substrate transporter like domains"/>
    <property type="match status" value="1"/>
</dbReference>
<accession>A0A6A6WIT0</accession>
<feature type="domain" description="Major facilitator superfamily (MFS) profile" evidence="9">
    <location>
        <begin position="13"/>
        <end position="460"/>
    </location>
</feature>
<evidence type="ECO:0000313" key="11">
    <source>
        <dbReference type="Proteomes" id="UP000799437"/>
    </source>
</evidence>
<dbReference type="AlphaFoldDB" id="A0A6A6WIT0"/>
<dbReference type="NCBIfam" id="TIGR00879">
    <property type="entry name" value="SP"/>
    <property type="match status" value="1"/>
</dbReference>
<dbReference type="InterPro" id="IPR003663">
    <property type="entry name" value="Sugar/inositol_transpt"/>
</dbReference>
<feature type="transmembrane region" description="Helical" evidence="8">
    <location>
        <begin position="90"/>
        <end position="108"/>
    </location>
</feature>
<evidence type="ECO:0000256" key="6">
    <source>
        <dbReference type="ARBA" id="ARBA00023136"/>
    </source>
</evidence>
<dbReference type="PANTHER" id="PTHR48022">
    <property type="entry name" value="PLASTIDIC GLUCOSE TRANSPORTER 4"/>
    <property type="match status" value="1"/>
</dbReference>
<evidence type="ECO:0000256" key="8">
    <source>
        <dbReference type="SAM" id="Phobius"/>
    </source>
</evidence>
<sequence length="511" mass="55785">MTILIGRPLTRAITATAAAGFLLFGYDQGVLSGLLTGDAFTRTFPEIDTRAGAGGSATLQGTVVAVYNIGCFVGALVCMVVGERLGRRKCIMMGCVIMTAGAVVEVTSRKLAQLMTGLVVAGFGNGFNTSTIPVWLSELANFNKRGQGIAVTSVINIFGVMVAYWVDYGMSFVPSDAQFRFPLSLQILFALITLAGISVLPESPRWLIAHGRSAEARHILWAVEKNARSMTEQDESITAKVEEIHLTVEEERKASKSGSYISMLHNGPQRFLYRTMLGVGGHFIQQFAGINLISWYIPVIFQQSVGLSRNTSLLLSGFNGLAYCLCAIIPIPIIDRVGRRKLMLFALVGQGACMAVLSGTVADGGKAAGIVSIVMLFLFNFFFAIGCSSIPWLWPAEYSPLAIRTRVASLCTAASWLFTFLIVEVMPISIKNIGWRTYLYFCIFNFISIPFVYFFYPETQNLSLEQIDRLFTGDKIAMRWTPEMDVDGLGSSDDNPDRLNVGSMLDKACAP</sequence>
<feature type="transmembrane region" description="Helical" evidence="8">
    <location>
        <begin position="271"/>
        <end position="297"/>
    </location>
</feature>
<evidence type="ECO:0000256" key="7">
    <source>
        <dbReference type="RuleBase" id="RU003346"/>
    </source>
</evidence>
<name>A0A6A6WIT0_9PEZI</name>
<feature type="transmembrane region" description="Helical" evidence="8">
    <location>
        <begin position="342"/>
        <end position="362"/>
    </location>
</feature>
<comment type="similarity">
    <text evidence="2 7">Belongs to the major facilitator superfamily. Sugar transporter (TC 2.A.1.1) family.</text>
</comment>
<feature type="transmembrane region" description="Helical" evidence="8">
    <location>
        <begin position="317"/>
        <end position="335"/>
    </location>
</feature>
<dbReference type="InterPro" id="IPR005828">
    <property type="entry name" value="MFS_sugar_transport-like"/>
</dbReference>
<evidence type="ECO:0000256" key="5">
    <source>
        <dbReference type="ARBA" id="ARBA00022989"/>
    </source>
</evidence>
<keyword evidence="5 8" id="KW-1133">Transmembrane helix</keyword>
<evidence type="ECO:0000259" key="9">
    <source>
        <dbReference type="PROSITE" id="PS50850"/>
    </source>
</evidence>
<feature type="transmembrane region" description="Helical" evidence="8">
    <location>
        <begin position="148"/>
        <end position="166"/>
    </location>
</feature>
<dbReference type="FunFam" id="1.20.1250.20:FF:000061">
    <property type="entry name" value="MFS sugar transporter"/>
    <property type="match status" value="1"/>
</dbReference>
<protein>
    <submittedName>
        <fullName evidence="10">General substrate transporter</fullName>
    </submittedName>
</protein>
<dbReference type="GO" id="GO:0005351">
    <property type="term" value="F:carbohydrate:proton symporter activity"/>
    <property type="evidence" value="ECO:0007669"/>
    <property type="project" value="TreeGrafter"/>
</dbReference>
<dbReference type="InterPro" id="IPR036259">
    <property type="entry name" value="MFS_trans_sf"/>
</dbReference>
<dbReference type="PROSITE" id="PS50850">
    <property type="entry name" value="MFS"/>
    <property type="match status" value="1"/>
</dbReference>
<dbReference type="PRINTS" id="PR00171">
    <property type="entry name" value="SUGRTRNSPORT"/>
</dbReference>
<keyword evidence="11" id="KW-1185">Reference proteome</keyword>
<dbReference type="EMBL" id="ML996566">
    <property type="protein sequence ID" value="KAF2762229.1"/>
    <property type="molecule type" value="Genomic_DNA"/>
</dbReference>
<comment type="subcellular location">
    <subcellularLocation>
        <location evidence="1">Membrane</location>
        <topology evidence="1">Multi-pass membrane protein</topology>
    </subcellularLocation>
</comment>
<dbReference type="PANTHER" id="PTHR48022:SF28">
    <property type="entry name" value="MAJOR FACILITATOR SUPERFAMILY (MFS) PROFILE DOMAIN-CONTAINING PROTEIN-RELATED"/>
    <property type="match status" value="1"/>
</dbReference>
<feature type="transmembrane region" description="Helical" evidence="8">
    <location>
        <begin position="56"/>
        <end position="78"/>
    </location>
</feature>
<dbReference type="SUPFAM" id="SSF103473">
    <property type="entry name" value="MFS general substrate transporter"/>
    <property type="match status" value="1"/>
</dbReference>
<proteinExistence type="inferred from homology"/>
<dbReference type="RefSeq" id="XP_033604680.1">
    <property type="nucleotide sequence ID" value="XM_033742625.1"/>
</dbReference>
<keyword evidence="4 8" id="KW-0812">Transmembrane</keyword>
<organism evidence="10 11">
    <name type="scientific">Pseudovirgaria hyperparasitica</name>
    <dbReference type="NCBI Taxonomy" id="470096"/>
    <lineage>
        <taxon>Eukaryota</taxon>
        <taxon>Fungi</taxon>
        <taxon>Dikarya</taxon>
        <taxon>Ascomycota</taxon>
        <taxon>Pezizomycotina</taxon>
        <taxon>Dothideomycetes</taxon>
        <taxon>Dothideomycetes incertae sedis</taxon>
        <taxon>Acrospermales</taxon>
        <taxon>Acrospermaceae</taxon>
        <taxon>Pseudovirgaria</taxon>
    </lineage>
</organism>
<dbReference type="InterPro" id="IPR050360">
    <property type="entry name" value="MFS_Sugar_Transporters"/>
</dbReference>
<dbReference type="GeneID" id="54483679"/>
<evidence type="ECO:0000256" key="4">
    <source>
        <dbReference type="ARBA" id="ARBA00022692"/>
    </source>
</evidence>
<evidence type="ECO:0000256" key="3">
    <source>
        <dbReference type="ARBA" id="ARBA00022448"/>
    </source>
</evidence>
<dbReference type="GO" id="GO:0016020">
    <property type="term" value="C:membrane"/>
    <property type="evidence" value="ECO:0007669"/>
    <property type="project" value="UniProtKB-SubCell"/>
</dbReference>
<gene>
    <name evidence="10" type="ORF">EJ05DRAFT_460968</name>
</gene>
<feature type="transmembrane region" description="Helical" evidence="8">
    <location>
        <begin position="438"/>
        <end position="456"/>
    </location>
</feature>
<dbReference type="InterPro" id="IPR020846">
    <property type="entry name" value="MFS_dom"/>
</dbReference>
<keyword evidence="6 8" id="KW-0472">Membrane</keyword>